<comment type="subcellular location">
    <subcellularLocation>
        <location evidence="1">Endomembrane system</location>
        <topology evidence="1">Peripheral membrane protein</topology>
    </subcellularLocation>
    <subcellularLocation>
        <location evidence="2">Secreted</location>
    </subcellularLocation>
</comment>
<dbReference type="InterPro" id="IPR000421">
    <property type="entry name" value="FA58C"/>
</dbReference>
<gene>
    <name evidence="9" type="primary">LOC110990556</name>
</gene>
<evidence type="ECO:0000256" key="5">
    <source>
        <dbReference type="ARBA" id="ARBA00023136"/>
    </source>
</evidence>
<dbReference type="KEGG" id="aplc:110990556"/>
<keyword evidence="6" id="KW-1015">Disulfide bond</keyword>
<dbReference type="PROSITE" id="PS50022">
    <property type="entry name" value="FA58C_3"/>
    <property type="match status" value="1"/>
</dbReference>
<feature type="domain" description="F5/8 type C" evidence="7">
    <location>
        <begin position="64"/>
        <end position="214"/>
    </location>
</feature>
<keyword evidence="3" id="KW-0964">Secreted</keyword>
<dbReference type="GO" id="GO:0012505">
    <property type="term" value="C:endomembrane system"/>
    <property type="evidence" value="ECO:0007669"/>
    <property type="project" value="UniProtKB-SubCell"/>
</dbReference>
<dbReference type="SUPFAM" id="SSF49785">
    <property type="entry name" value="Galactose-binding domain-like"/>
    <property type="match status" value="1"/>
</dbReference>
<evidence type="ECO:0000313" key="8">
    <source>
        <dbReference type="Proteomes" id="UP000694845"/>
    </source>
</evidence>
<proteinExistence type="predicted"/>
<organism evidence="8 9">
    <name type="scientific">Acanthaster planci</name>
    <name type="common">Crown-of-thorns starfish</name>
    <dbReference type="NCBI Taxonomy" id="133434"/>
    <lineage>
        <taxon>Eukaryota</taxon>
        <taxon>Metazoa</taxon>
        <taxon>Echinodermata</taxon>
        <taxon>Eleutherozoa</taxon>
        <taxon>Asterozoa</taxon>
        <taxon>Asteroidea</taxon>
        <taxon>Valvatacea</taxon>
        <taxon>Valvatida</taxon>
        <taxon>Acanthasteridae</taxon>
        <taxon>Acanthaster</taxon>
    </lineage>
</organism>
<evidence type="ECO:0000313" key="9">
    <source>
        <dbReference type="RefSeq" id="XP_022111299.1"/>
    </source>
</evidence>
<name>A0A8B8A0T9_ACAPL</name>
<dbReference type="Gene3D" id="2.60.120.260">
    <property type="entry name" value="Galactose-binding domain-like"/>
    <property type="match status" value="1"/>
</dbReference>
<keyword evidence="4" id="KW-0130">Cell adhesion</keyword>
<accession>A0A8B8A0T9</accession>
<dbReference type="CDD" id="cd00057">
    <property type="entry name" value="FA58C"/>
    <property type="match status" value="1"/>
</dbReference>
<evidence type="ECO:0000256" key="2">
    <source>
        <dbReference type="ARBA" id="ARBA00004613"/>
    </source>
</evidence>
<dbReference type="SMART" id="SM00231">
    <property type="entry name" value="FA58C"/>
    <property type="match status" value="1"/>
</dbReference>
<dbReference type="InterPro" id="IPR008979">
    <property type="entry name" value="Galactose-bd-like_sf"/>
</dbReference>
<reference evidence="9" key="1">
    <citation type="submission" date="2025-08" db="UniProtKB">
        <authorList>
            <consortium name="RefSeq"/>
        </authorList>
    </citation>
    <scope>IDENTIFICATION</scope>
</reference>
<sequence>MHSCGVESTARTCYFGPPLKPDLDNPDYWMKLVMKEIQEHCPGKRGCSSAEEGLTEPAPNIVECSAPKPLGLSDGTIADSQISASSSQPTFNAQEARLFVGDGWASESIDTNPWIEVDLGESTVVSGVVTEAYLYLTGICQLVTKYRVAYQTQSSSDRVLVTDGKGNATLFKGNTECGNPVMNLFNGSVVARVVRVEPVEWRTKVALKLELLGCRHE</sequence>
<dbReference type="GeneID" id="110990556"/>
<dbReference type="InterPro" id="IPR050633">
    <property type="entry name" value="Neuropilin_MCO_CoagFactor"/>
</dbReference>
<dbReference type="Proteomes" id="UP000694845">
    <property type="component" value="Unplaced"/>
</dbReference>
<protein>
    <submittedName>
        <fullName evidence="9">Retinoschisin-like</fullName>
    </submittedName>
</protein>
<evidence type="ECO:0000259" key="7">
    <source>
        <dbReference type="PROSITE" id="PS50022"/>
    </source>
</evidence>
<evidence type="ECO:0000256" key="4">
    <source>
        <dbReference type="ARBA" id="ARBA00022889"/>
    </source>
</evidence>
<dbReference type="AlphaFoldDB" id="A0A8B8A0T9"/>
<dbReference type="GO" id="GO:0038023">
    <property type="term" value="F:signaling receptor activity"/>
    <property type="evidence" value="ECO:0007669"/>
    <property type="project" value="TreeGrafter"/>
</dbReference>
<dbReference type="OrthoDB" id="9973968at2759"/>
<evidence type="ECO:0000256" key="3">
    <source>
        <dbReference type="ARBA" id="ARBA00022525"/>
    </source>
</evidence>
<keyword evidence="8" id="KW-1185">Reference proteome</keyword>
<evidence type="ECO:0000256" key="6">
    <source>
        <dbReference type="ARBA" id="ARBA00023157"/>
    </source>
</evidence>
<dbReference type="GO" id="GO:0007155">
    <property type="term" value="P:cell adhesion"/>
    <property type="evidence" value="ECO:0007669"/>
    <property type="project" value="UniProtKB-KW"/>
</dbReference>
<keyword evidence="5" id="KW-0472">Membrane</keyword>
<dbReference type="GO" id="GO:0005576">
    <property type="term" value="C:extracellular region"/>
    <property type="evidence" value="ECO:0007669"/>
    <property type="project" value="UniProtKB-SubCell"/>
</dbReference>
<evidence type="ECO:0000256" key="1">
    <source>
        <dbReference type="ARBA" id="ARBA00004184"/>
    </source>
</evidence>
<dbReference type="RefSeq" id="XP_022111299.1">
    <property type="nucleotide sequence ID" value="XM_022255607.1"/>
</dbReference>
<dbReference type="OMA" id="WASESID"/>
<dbReference type="PANTHER" id="PTHR46806">
    <property type="entry name" value="F5/8 TYPE C DOMAIN-CONTAINING PROTEIN"/>
    <property type="match status" value="1"/>
</dbReference>
<dbReference type="PANTHER" id="PTHR46806:SF5">
    <property type="entry name" value="F5_8 TYPE C DOMAIN-CONTAINING PROTEIN"/>
    <property type="match status" value="1"/>
</dbReference>
<dbReference type="GO" id="GO:0005886">
    <property type="term" value="C:plasma membrane"/>
    <property type="evidence" value="ECO:0007669"/>
    <property type="project" value="TreeGrafter"/>
</dbReference>
<dbReference type="Pfam" id="PF00754">
    <property type="entry name" value="F5_F8_type_C"/>
    <property type="match status" value="1"/>
</dbReference>